<evidence type="ECO:0000256" key="4">
    <source>
        <dbReference type="ARBA" id="ARBA00022737"/>
    </source>
</evidence>
<dbReference type="CDD" id="cd00033">
    <property type="entry name" value="CCP"/>
    <property type="match status" value="26"/>
</dbReference>
<evidence type="ECO:0000256" key="7">
    <source>
        <dbReference type="ARBA" id="ARBA00023157"/>
    </source>
</evidence>
<feature type="domain" description="CUB" evidence="13">
    <location>
        <begin position="876"/>
        <end position="985"/>
    </location>
</feature>
<keyword evidence="3 12" id="KW-0812">Transmembrane</keyword>
<dbReference type="InterPro" id="IPR035914">
    <property type="entry name" value="Sperma_CUB_dom_sf"/>
</dbReference>
<feature type="disulfide bond" evidence="10">
    <location>
        <begin position="876"/>
        <end position="903"/>
    </location>
</feature>
<dbReference type="SMART" id="SM00042">
    <property type="entry name" value="CUB"/>
    <property type="match status" value="11"/>
</dbReference>
<dbReference type="PROSITE" id="PS01180">
    <property type="entry name" value="CUB"/>
    <property type="match status" value="11"/>
</dbReference>
<organism evidence="15 16">
    <name type="scientific">Chelonia mydas</name>
    <name type="common">Green sea-turtle</name>
    <name type="synonym">Chelonia agassizi</name>
    <dbReference type="NCBI Taxonomy" id="8469"/>
    <lineage>
        <taxon>Eukaryota</taxon>
        <taxon>Metazoa</taxon>
        <taxon>Chordata</taxon>
        <taxon>Craniata</taxon>
        <taxon>Vertebrata</taxon>
        <taxon>Euteleostomi</taxon>
        <taxon>Archelosauria</taxon>
        <taxon>Testudinata</taxon>
        <taxon>Testudines</taxon>
        <taxon>Cryptodira</taxon>
        <taxon>Durocryptodira</taxon>
        <taxon>Americhelydia</taxon>
        <taxon>Chelonioidea</taxon>
        <taxon>Cheloniidae</taxon>
        <taxon>Chelonia</taxon>
    </lineage>
</organism>
<dbReference type="PROSITE" id="PS50923">
    <property type="entry name" value="SUSHI"/>
    <property type="match status" value="25"/>
</dbReference>
<feature type="domain" description="Sushi" evidence="14">
    <location>
        <begin position="2086"/>
        <end position="2148"/>
    </location>
</feature>
<keyword evidence="8" id="KW-0325">Glycoprotein</keyword>
<feature type="domain" description="Sushi" evidence="14">
    <location>
        <begin position="1161"/>
        <end position="1222"/>
    </location>
</feature>
<dbReference type="SUPFAM" id="SSF49854">
    <property type="entry name" value="Spermadhesin, CUB domain"/>
    <property type="match status" value="11"/>
</dbReference>
<keyword evidence="16" id="KW-1185">Reference proteome</keyword>
<feature type="domain" description="Sushi" evidence="14">
    <location>
        <begin position="2417"/>
        <end position="2474"/>
    </location>
</feature>
<feature type="domain" description="Sushi" evidence="14">
    <location>
        <begin position="2475"/>
        <end position="2532"/>
    </location>
</feature>
<feature type="disulfide bond" evidence="11">
    <location>
        <begin position="2623"/>
        <end position="2650"/>
    </location>
</feature>
<accession>M7BH20</accession>
<evidence type="ECO:0000256" key="12">
    <source>
        <dbReference type="SAM" id="Phobius"/>
    </source>
</evidence>
<dbReference type="InterPro" id="IPR035976">
    <property type="entry name" value="Sushi/SCR/CCP_sf"/>
</dbReference>
<dbReference type="Pfam" id="PF00084">
    <property type="entry name" value="Sushi"/>
    <property type="match status" value="26"/>
</dbReference>
<evidence type="ECO:0000256" key="1">
    <source>
        <dbReference type="ARBA" id="ARBA00004370"/>
    </source>
</evidence>
<feature type="domain" description="Sushi" evidence="14">
    <location>
        <begin position="247"/>
        <end position="304"/>
    </location>
</feature>
<evidence type="ECO:0000256" key="11">
    <source>
        <dbReference type="PROSITE-ProRule" id="PRU00302"/>
    </source>
</evidence>
<dbReference type="InterPro" id="IPR051277">
    <property type="entry name" value="SEZ6_CSMD_C4BPB_Regulators"/>
</dbReference>
<proteinExistence type="inferred from homology"/>
<feature type="disulfide bond" evidence="11">
    <location>
        <begin position="2561"/>
        <end position="2588"/>
    </location>
</feature>
<feature type="domain" description="Sushi" evidence="14">
    <location>
        <begin position="2712"/>
        <end position="2771"/>
    </location>
</feature>
<feature type="disulfide bond" evidence="11">
    <location>
        <begin position="275"/>
        <end position="302"/>
    </location>
</feature>
<feature type="domain" description="Sushi" evidence="14">
    <location>
        <begin position="484"/>
        <end position="541"/>
    </location>
</feature>
<evidence type="ECO:0000313" key="15">
    <source>
        <dbReference type="EMBL" id="EMP34910.1"/>
    </source>
</evidence>
<dbReference type="Gene3D" id="2.10.70.10">
    <property type="entry name" value="Complement Module, domain 1"/>
    <property type="match status" value="26"/>
</dbReference>
<evidence type="ECO:0000256" key="9">
    <source>
        <dbReference type="ARBA" id="ARBA00061013"/>
    </source>
</evidence>
<comment type="caution">
    <text evidence="11">Lacks conserved residue(s) required for the propagation of feature annotation.</text>
</comment>
<feature type="domain" description="Sushi" evidence="14">
    <location>
        <begin position="2950"/>
        <end position="3009"/>
    </location>
</feature>
<keyword evidence="7 11" id="KW-1015">Disulfide bond</keyword>
<feature type="domain" description="CUB" evidence="13">
    <location>
        <begin position="1794"/>
        <end position="1901"/>
    </location>
</feature>
<dbReference type="GO" id="GO:0016020">
    <property type="term" value="C:membrane"/>
    <property type="evidence" value="ECO:0007669"/>
    <property type="project" value="UniProtKB-SubCell"/>
</dbReference>
<keyword evidence="2 11" id="KW-0768">Sushi</keyword>
<dbReference type="Pfam" id="PF00431">
    <property type="entry name" value="CUB"/>
    <property type="match status" value="11"/>
</dbReference>
<evidence type="ECO:0000259" key="14">
    <source>
        <dbReference type="PROSITE" id="PS50923"/>
    </source>
</evidence>
<dbReference type="PANTHER" id="PTHR45656">
    <property type="entry name" value="PROTEIN CBR-CLEC-78"/>
    <property type="match status" value="1"/>
</dbReference>
<dbReference type="SMART" id="SM00032">
    <property type="entry name" value="CCP"/>
    <property type="match status" value="26"/>
</dbReference>
<feature type="domain" description="Sushi" evidence="14">
    <location>
        <begin position="988"/>
        <end position="1048"/>
    </location>
</feature>
<dbReference type="SUPFAM" id="SSF57535">
    <property type="entry name" value="Complement control module/SCR domain"/>
    <property type="match status" value="26"/>
</dbReference>
<dbReference type="FunFam" id="2.10.70.10:FF:000011">
    <property type="entry name" value="CUB and sushi domain-containing protein 3 isoform A"/>
    <property type="match status" value="4"/>
</dbReference>
<evidence type="ECO:0000256" key="3">
    <source>
        <dbReference type="ARBA" id="ARBA00022692"/>
    </source>
</evidence>
<feature type="domain" description="Sushi" evidence="14">
    <location>
        <begin position="1733"/>
        <end position="1792"/>
    </location>
</feature>
<evidence type="ECO:0000259" key="13">
    <source>
        <dbReference type="PROSITE" id="PS01180"/>
    </source>
</evidence>
<dbReference type="Proteomes" id="UP000031443">
    <property type="component" value="Unassembled WGS sequence"/>
</dbReference>
<feature type="domain" description="Sushi" evidence="14">
    <location>
        <begin position="1904"/>
        <end position="1965"/>
    </location>
</feature>
<feature type="domain" description="Sushi" evidence="14">
    <location>
        <begin position="2891"/>
        <end position="2949"/>
    </location>
</feature>
<feature type="domain" description="Sushi" evidence="14">
    <location>
        <begin position="814"/>
        <end position="874"/>
    </location>
</feature>
<feature type="domain" description="Sushi" evidence="14">
    <location>
        <begin position="2772"/>
        <end position="2829"/>
    </location>
</feature>
<feature type="domain" description="CUB" evidence="13">
    <location>
        <begin position="133"/>
        <end position="244"/>
    </location>
</feature>
<feature type="disulfide bond" evidence="11">
    <location>
        <begin position="2800"/>
        <end position="2827"/>
    </location>
</feature>
<dbReference type="PANTHER" id="PTHR45656:SF6">
    <property type="entry name" value="CUB AND SUSHI DOMAIN-CONTAINING PROTEIN 2"/>
    <property type="match status" value="1"/>
</dbReference>
<keyword evidence="5 12" id="KW-1133">Transmembrane helix</keyword>
<evidence type="ECO:0000256" key="2">
    <source>
        <dbReference type="ARBA" id="ARBA00022659"/>
    </source>
</evidence>
<evidence type="ECO:0000256" key="8">
    <source>
        <dbReference type="ARBA" id="ARBA00023180"/>
    </source>
</evidence>
<feature type="domain" description="Sushi" evidence="14">
    <location>
        <begin position="2653"/>
        <end position="2711"/>
    </location>
</feature>
<sequence>MRKYCHLSREYNQKKNANLMINELGVTSSISFFKKQIELKSRGVKLMPSKDNNQKTSVLTQVGVSQGHNMCPDPGIPERGKRIGNDFRLGSSIQFTCNEGYDLQGSKSITCKKLSDMIAAWSDQRPACRARMCDTYLRGPSGVITSPNYPVQYDNNAYCVWVITALNPAKVIKLTFEEFDLERGYDTLTVGDGGQVGDQKTVLYVLTGTTVPDLIVSTNHQMWLLFQTDSVRNLLGFKATYEEIDQGSCGDPGIPAYGKREGSTFRHGDTLKFECQPAFELKGQKTITCQKSSQWSAQKPVCVFSCFFNFTTPSGIVLSPNYPEEYGSSLHCVWLIIAKPESRIHLAFNDFDVEPQFDFLAVKDGGTPESPVLGTFSGSQIPSSLTSSGHIARLEFQTDHSMEKRGFNITFTTFRHNECPDPGVPVNGKRFGDSLQLGSSVSFLCDEGFIRTHGSETITCILKEGNVVWNNAVLRCEAVKLQSDHCLDPGIPVNGQRHGNDFYVGALVTFSCDSGYTLSDGEALECEPNFQWSRPLPSCEALCGGYIRGSSSTILSPGFPDFYPNNLNCTWVIETSHGKGVFFTFHTFHLESGHDYLLITENGSFPQPLKQFTGSRLPPPISAGLFGNFSAQIRFISDFSMSYEGFNITFSEYDLEPCDEPEVPAYSIRKGLQFGVGDVLTFSCFPGYRLEGVSRITCLGAECGSSVTGTQGVLLSPNYPINYNNNHECIYSIQTQPGKGIQLKARTFELESGDLLKVYDGNNNSARLLGSFSRTEMLGTSINSTSSSMWLEFISNRENTSKGFELQFSSFELIKCEDPGIPQFGYKVRDEGHFAGSSVSFNCDPGYTLRGSRALVCLTGERRAWDQPLPVCVAECGSTIRGELSGRILSPGYPTPYDHNLNCIWTIEAEAGCTIGLHFMVFHTEEFHDVLRIWDGPVENGIVLKEISGSSLPSDVHSTFNSIVLQFNTDFFTSKQGFAIQFSVSTATSCNDPGIPQNGSRSADSKEAGDSIVFQCDPGYTLQGEAKISCVQIENRFFWQPDPPSCIAPCGEILTGPAGVILSPQYPEPYPPGKECDWKLTVSPDYVIALVFNIFNLEPGYDFLHIYDGPSSLSPLIGSFYGSQLPDRIESSSNNLFLAFRSDASVSNAGFVIDYTENPRESCFDPGSVKNGTRVGTDLKLGSTITYYCDGGYEIEGVSTLTCIMGGDGKPAWNKPRPTCTAPCGGQYTGSDGVVLSPNYPRNYTSGQICLYFVVVPKDYVVFGQFAFFQTALNDVIEVHDGPNQLSRLLSSLSGSHTGESLPLATTNQILIKFSAKGQATAKGFHFVYQAVPRTSATQCSSVPEPRYGRRIGSDFSVGAVVRFECSAGYALQGSRSIECLTMPGALAQWNVSVPTCLVPCGGNLTERKGTILSPGFPEPYLNSLNCVWKITVPEGAGIQIQVVSFVTEQNWDSLEVFDGGDNTVTMLGSFSGTTVPALLNSTSNQLYLHFYSDISVSAAGFHLEYKSAHKHDSRLQISSQQIGGFLSPKPQIDFNCLSFAKCPQNGIRSCAVQFSLQIVELKQNFSPWNDAEGYLLVTAVSVESEGGSGRQLSYAVGLSSCPEPAVPGNGLKIGERYLVNDVISFQCEPGYALQGHSHISCMPGTVRRWNYPPPLCIGAHIQFLNFSTEPNHDFIEIRNGPYDTSNVIGRFSGTEIPGSLLSTSHETTVYFHSDHSQNKPGFKLEYQAYELQECPDPEPFANGIVRGAGYNVGQSVSFECLPGYQLIGHPVLTCQHGTNRNWDHPLPRCEVPCGGNITTQNGTVYSPGFPNQYPNSQDCAWLVTVPAGYGIHLNFTLLQTEPYNDFITIWDGPQQTAPQLGMFTGNSVKKSAQSSSNQILMKFHSDAANGGIFAIYFYAYQLFKCRPPTIVPNAEIITENEEFNIGDIVRYQCLPGFTLTGTEILTCKLGTHLQFGGPPPTCEVHCLMNEVLTDSTGVILSQSYLGRYPHFQTCSWVIKVEPGYNITLTIEYFLSEKQYDEFEIFDGNCRVNHLDDVCWGSLLLSLSGNYSAPLTVTSTGNKVYLRWSSDHAYNRKGFKIRYSASYCSLPPPPFHGSILSHTGLQPGSEIRFGCDAGYRLIGHSSTMCARHPQGYYHWSEAAPLCQAISCGVPRAPKNGIVFGKEYTVGTKAVYHCNQGFHLQAGEESTTECLQTGQWSNSNIPPQCVASIAAKPPTPIKPRNYVPQNFLALGCKRQQAGLVLKPSLKDQHTLLQALRQKEPQSEILNSFPCFCFFPPRPTLLPHGCGGCSAVTCPDINSIMVEHGRWRLTYETQYQYDAQLMLICDPGYYYTGQRVIKCQANGTWSIGDPMPTCKIISCGDLPTPPSGNRIGTLTIYGATAIFSCNTGYTLVGSRVRECMANGLWSGTEVKCLAGHCGIPNPIVNGQINGENYNYRGSVVYQCNPGFRLIGMSVRICQQDHHWSGKTPVCVPITCGHPGNPANGLTQGNQFNLNDVAKFVCNIGYHLEGASQSQCLANGQWSNSLPTCRMVSCGHPGSPPHSQISGDRYTVGSVVRYSCLGKRSLIGNSTRMCQLDGHWSGSLPHCSAGGSQGTCGDPGIPSHGIRLGNEFGVDSTVRFSCEPGYTLRGSSERTCHANGSWSGVQPECEVISCGNPGTPSNARVVFNDGLVFSSSVIYQCREGYYSTGVLSRHCTVNGTWTGSSPECTVINCGDPGVPANGFRLGNDFNYNKTVVFQCIPGYMMESDRASSLICTKDRTWNGTKPVCKAITCKSPQVIPNGKVVGSDFSWGSSVSYACLEGYQLSLPAVLTCEGNGTWTGELPQCFPVFCGDPGTPAQGRREDRGFTYRSSVSFSCLSPLVLVGSARRFCQSDGTWSGTQPSCIDPTLTTCADPGVPLFGMQNNSQGYQVGSIMFFRCQKGYLLQGSTTRTCLPNLTWSGVQPDCVPHHCKQPETPSHANVGALDLPSLGYTLIYSCQSGYYLTGGSEHRTCKADGSWTGKPPICLADIRPSGRPVGTARDPPLAKVSVPADVFAKNSLWKGSYEYLGKKQPAMLSVTSFDPTTSKVHATLIDHSGVELLVSGIYKREDMHLLLQVYQITGPVEIFVNKFKNDKWALDGHVSSESSSGTFVYQGFVRGKGFGQFGLQRLDISMIENDPESIGHHFASNSSSVAAAILVPFIALIIAGFVLYLYKHRRRPKVPFNGYAGHENTNVRATFENPMYDRNLQPTDIMANEADFTVSTVCTAV</sequence>
<dbReference type="InterPro" id="IPR000436">
    <property type="entry name" value="Sushi_SCR_CCP_dom"/>
</dbReference>
<feature type="domain" description="CUB" evidence="13">
    <location>
        <begin position="306"/>
        <end position="414"/>
    </location>
</feature>
<evidence type="ECO:0000256" key="5">
    <source>
        <dbReference type="ARBA" id="ARBA00022989"/>
    </source>
</evidence>
<feature type="disulfide bond" evidence="11">
    <location>
        <begin position="2445"/>
        <end position="2472"/>
    </location>
</feature>
<feature type="domain" description="CUB" evidence="13">
    <location>
        <begin position="1969"/>
        <end position="2086"/>
    </location>
</feature>
<feature type="disulfide bond" evidence="11">
    <location>
        <begin position="2503"/>
        <end position="2530"/>
    </location>
</feature>
<dbReference type="InterPro" id="IPR000859">
    <property type="entry name" value="CUB_dom"/>
</dbReference>
<dbReference type="Gene3D" id="2.60.120.290">
    <property type="entry name" value="Spermadhesin, CUB domain"/>
    <property type="match status" value="11"/>
</dbReference>
<dbReference type="FunFam" id="2.60.120.290:FF:000001">
    <property type="entry name" value="CUB and sushi domain-containing protein 3 isoform X1"/>
    <property type="match status" value="8"/>
</dbReference>
<feature type="domain" description="Sushi" evidence="14">
    <location>
        <begin position="1338"/>
        <end position="1399"/>
    </location>
</feature>
<feature type="transmembrane region" description="Helical" evidence="12">
    <location>
        <begin position="3174"/>
        <end position="3195"/>
    </location>
</feature>
<feature type="disulfide bond" evidence="11">
    <location>
        <begin position="2387"/>
        <end position="2414"/>
    </location>
</feature>
<dbReference type="FunFam" id="2.10.70.10:FF:000002">
    <property type="entry name" value="CUB and Sushi multiple domains 3"/>
    <property type="match status" value="7"/>
</dbReference>
<feature type="domain" description="CUB" evidence="13">
    <location>
        <begin position="1401"/>
        <end position="1509"/>
    </location>
</feature>
<protein>
    <submittedName>
        <fullName evidence="15">CUB and sushi domain-containing protein 1</fullName>
    </submittedName>
</protein>
<feature type="domain" description="Sushi" evidence="14">
    <location>
        <begin position="2149"/>
        <end position="2210"/>
    </location>
</feature>
<feature type="domain" description="CUB" evidence="13">
    <location>
        <begin position="1224"/>
        <end position="1332"/>
    </location>
</feature>
<feature type="disulfide bond" evidence="11">
    <location>
        <begin position="2682"/>
        <end position="2709"/>
    </location>
</feature>
<keyword evidence="6 12" id="KW-0472">Membrane</keyword>
<feature type="disulfide bond" evidence="11">
    <location>
        <begin position="2858"/>
        <end position="2885"/>
    </location>
</feature>
<name>M7BH20_CHEMY</name>
<dbReference type="EMBL" id="KB530910">
    <property type="protein sequence ID" value="EMP34910.1"/>
    <property type="molecule type" value="Genomic_DNA"/>
</dbReference>
<evidence type="ECO:0000256" key="6">
    <source>
        <dbReference type="ARBA" id="ARBA00023136"/>
    </source>
</evidence>
<feature type="domain" description="CUB" evidence="13">
    <location>
        <begin position="1050"/>
        <end position="1158"/>
    </location>
</feature>
<feature type="domain" description="Sushi" evidence="14">
    <location>
        <begin position="69"/>
        <end position="130"/>
    </location>
</feature>
<feature type="domain" description="CUB" evidence="13">
    <location>
        <begin position="703"/>
        <end position="811"/>
    </location>
</feature>
<feature type="domain" description="Sushi" evidence="14">
    <location>
        <begin position="417"/>
        <end position="478"/>
    </location>
</feature>
<feature type="domain" description="CUB" evidence="13">
    <location>
        <begin position="543"/>
        <end position="653"/>
    </location>
</feature>
<feature type="domain" description="Sushi" evidence="14">
    <location>
        <begin position="2359"/>
        <end position="2416"/>
    </location>
</feature>
<feature type="domain" description="CUB" evidence="13">
    <location>
        <begin position="1610"/>
        <end position="1730"/>
    </location>
</feature>
<feature type="domain" description="Sushi" evidence="14">
    <location>
        <begin position="2830"/>
        <end position="2887"/>
    </location>
</feature>
<comment type="similarity">
    <text evidence="9">Belongs to the CSMD family.</text>
</comment>
<feature type="domain" description="Sushi" evidence="14">
    <location>
        <begin position="2595"/>
        <end position="2652"/>
    </location>
</feature>
<feature type="disulfide bond" evidence="11">
    <location>
        <begin position="2920"/>
        <end position="2947"/>
    </location>
</feature>
<dbReference type="CDD" id="cd00041">
    <property type="entry name" value="CUB"/>
    <property type="match status" value="11"/>
</dbReference>
<comment type="subcellular location">
    <subcellularLocation>
        <location evidence="1">Membrane</location>
    </subcellularLocation>
</comment>
<feature type="disulfide bond" evidence="11">
    <location>
        <begin position="512"/>
        <end position="539"/>
    </location>
</feature>
<feature type="domain" description="Sushi" evidence="14">
    <location>
        <begin position="1600"/>
        <end position="1659"/>
    </location>
</feature>
<reference evidence="16" key="1">
    <citation type="journal article" date="2013" name="Nat. Genet.">
        <title>The draft genomes of soft-shell turtle and green sea turtle yield insights into the development and evolution of the turtle-specific body plan.</title>
        <authorList>
            <person name="Wang Z."/>
            <person name="Pascual-Anaya J."/>
            <person name="Zadissa A."/>
            <person name="Li W."/>
            <person name="Niimura Y."/>
            <person name="Huang Z."/>
            <person name="Li C."/>
            <person name="White S."/>
            <person name="Xiong Z."/>
            <person name="Fang D."/>
            <person name="Wang B."/>
            <person name="Ming Y."/>
            <person name="Chen Y."/>
            <person name="Zheng Y."/>
            <person name="Kuraku S."/>
            <person name="Pignatelli M."/>
            <person name="Herrero J."/>
            <person name="Beal K."/>
            <person name="Nozawa M."/>
            <person name="Li Q."/>
            <person name="Wang J."/>
            <person name="Zhang H."/>
            <person name="Yu L."/>
            <person name="Shigenobu S."/>
            <person name="Wang J."/>
            <person name="Liu J."/>
            <person name="Flicek P."/>
            <person name="Searle S."/>
            <person name="Wang J."/>
            <person name="Kuratani S."/>
            <person name="Yin Y."/>
            <person name="Aken B."/>
            <person name="Zhang G."/>
            <person name="Irie N."/>
        </authorList>
    </citation>
    <scope>NUCLEOTIDE SEQUENCE [LARGE SCALE GENOMIC DNA]</scope>
</reference>
<evidence type="ECO:0000313" key="16">
    <source>
        <dbReference type="Proteomes" id="UP000031443"/>
    </source>
</evidence>
<feature type="domain" description="Sushi" evidence="14">
    <location>
        <begin position="2294"/>
        <end position="2358"/>
    </location>
</feature>
<evidence type="ECO:0000256" key="10">
    <source>
        <dbReference type="PROSITE-ProRule" id="PRU00059"/>
    </source>
</evidence>
<gene>
    <name evidence="15" type="ORF">UY3_07944</name>
</gene>
<keyword evidence="4" id="KW-0677">Repeat</keyword>
<feature type="domain" description="Sushi" evidence="14">
    <location>
        <begin position="2533"/>
        <end position="2590"/>
    </location>
</feature>